<comment type="caution">
    <text evidence="1">The sequence shown here is derived from an EMBL/GenBank/DDBJ whole genome shotgun (WGS) entry which is preliminary data.</text>
</comment>
<dbReference type="PANTHER" id="PTHR22801">
    <property type="entry name" value="LITHOSTATHINE"/>
    <property type="match status" value="1"/>
</dbReference>
<dbReference type="SUPFAM" id="SSF56436">
    <property type="entry name" value="C-type lectin-like"/>
    <property type="match status" value="1"/>
</dbReference>
<evidence type="ECO:0000313" key="2">
    <source>
        <dbReference type="Proteomes" id="UP000749559"/>
    </source>
</evidence>
<dbReference type="EMBL" id="CAIIXF020000007">
    <property type="protein sequence ID" value="CAH1788744.1"/>
    <property type="molecule type" value="Genomic_DNA"/>
</dbReference>
<keyword evidence="2" id="KW-1185">Reference proteome</keyword>
<dbReference type="Gene3D" id="3.10.100.10">
    <property type="entry name" value="Mannose-Binding Protein A, subunit A"/>
    <property type="match status" value="1"/>
</dbReference>
<dbReference type="Proteomes" id="UP000749559">
    <property type="component" value="Unassembled WGS sequence"/>
</dbReference>
<dbReference type="SMART" id="SM00034">
    <property type="entry name" value="CLECT"/>
    <property type="match status" value="1"/>
</dbReference>
<evidence type="ECO:0000313" key="1">
    <source>
        <dbReference type="EMBL" id="CAH1788744.1"/>
    </source>
</evidence>
<dbReference type="PROSITE" id="PS00615">
    <property type="entry name" value="C_TYPE_LECTIN_1"/>
    <property type="match status" value="1"/>
</dbReference>
<dbReference type="Pfam" id="PF00024">
    <property type="entry name" value="PAN_1"/>
    <property type="match status" value="1"/>
</dbReference>
<dbReference type="InterPro" id="IPR050801">
    <property type="entry name" value="Ca-Dep_Lectins_ImmuneDev"/>
</dbReference>
<dbReference type="InterPro" id="IPR016186">
    <property type="entry name" value="C-type_lectin-like/link_sf"/>
</dbReference>
<sequence>RMTARHINNVLLTLLINIAILEITLAVTFTYYHIKHGKLLQMNTTEHFNENSIVGCARRCQAANCSAINFNTMSRMCEVKLDDVTINRTKVDETDVNWMNAVHDEACPSASYRRDIVNGRCYKFVDEKVNWATAKQKCEDDGGDLCAVETYGEWEALSKAMFGYEGGPWYTLGQNTTDGWRWLVPGTPKILMDRTMWGNGKPDNAEVDQICIALADHSYRLNNIRCTFKRKYICESPAYFY</sequence>
<dbReference type="InterPro" id="IPR016187">
    <property type="entry name" value="CTDL_fold"/>
</dbReference>
<protein>
    <submittedName>
        <fullName evidence="1">Uncharacterized protein</fullName>
    </submittedName>
</protein>
<dbReference type="InterPro" id="IPR003609">
    <property type="entry name" value="Pan_app"/>
</dbReference>
<dbReference type="InterPro" id="IPR018378">
    <property type="entry name" value="C-type_lectin_CS"/>
</dbReference>
<organism evidence="1 2">
    <name type="scientific">Owenia fusiformis</name>
    <name type="common">Polychaete worm</name>
    <dbReference type="NCBI Taxonomy" id="6347"/>
    <lineage>
        <taxon>Eukaryota</taxon>
        <taxon>Metazoa</taxon>
        <taxon>Spiralia</taxon>
        <taxon>Lophotrochozoa</taxon>
        <taxon>Annelida</taxon>
        <taxon>Polychaeta</taxon>
        <taxon>Sedentaria</taxon>
        <taxon>Canalipalpata</taxon>
        <taxon>Sabellida</taxon>
        <taxon>Oweniida</taxon>
        <taxon>Oweniidae</taxon>
        <taxon>Owenia</taxon>
    </lineage>
</organism>
<dbReference type="OrthoDB" id="6083465at2759"/>
<gene>
    <name evidence="1" type="ORF">OFUS_LOCUS14218</name>
</gene>
<dbReference type="PANTHER" id="PTHR22801:SF63">
    <property type="entry name" value="C-TYPE LECTIN DOMAIN-CONTAINING PROTEIN"/>
    <property type="match status" value="1"/>
</dbReference>
<reference evidence="1" key="1">
    <citation type="submission" date="2022-03" db="EMBL/GenBank/DDBJ databases">
        <authorList>
            <person name="Martin C."/>
        </authorList>
    </citation>
    <scope>NUCLEOTIDE SEQUENCE</scope>
</reference>
<proteinExistence type="predicted"/>
<dbReference type="InterPro" id="IPR001304">
    <property type="entry name" value="C-type_lectin-like"/>
</dbReference>
<name>A0A8J1UKM1_OWEFU</name>
<dbReference type="Pfam" id="PF00059">
    <property type="entry name" value="Lectin_C"/>
    <property type="match status" value="1"/>
</dbReference>
<dbReference type="PROSITE" id="PS50041">
    <property type="entry name" value="C_TYPE_LECTIN_2"/>
    <property type="match status" value="1"/>
</dbReference>
<accession>A0A8J1UKM1</accession>
<dbReference type="AlphaFoldDB" id="A0A8J1UKM1"/>
<dbReference type="CDD" id="cd00037">
    <property type="entry name" value="CLECT"/>
    <property type="match status" value="1"/>
</dbReference>
<feature type="non-terminal residue" evidence="1">
    <location>
        <position position="1"/>
    </location>
</feature>